<dbReference type="GO" id="GO:0016829">
    <property type="term" value="F:lyase activity"/>
    <property type="evidence" value="ECO:0007669"/>
    <property type="project" value="UniProtKB-KW"/>
</dbReference>
<dbReference type="InterPro" id="IPR016024">
    <property type="entry name" value="ARM-type_fold"/>
</dbReference>
<dbReference type="EMBL" id="JAHHHN010000006">
    <property type="protein sequence ID" value="MBW4562072.1"/>
    <property type="molecule type" value="Genomic_DNA"/>
</dbReference>
<dbReference type="Pfam" id="PF22734">
    <property type="entry name" value="NNH2"/>
    <property type="match status" value="1"/>
</dbReference>
<keyword evidence="2" id="KW-0042">Antenna complex</keyword>
<dbReference type="Gene3D" id="1.25.10.10">
    <property type="entry name" value="Leucine-rich Repeat Variant"/>
    <property type="match status" value="4"/>
</dbReference>
<comment type="caution">
    <text evidence="6">The sequence shown here is derived from an EMBL/GenBank/DDBJ whole genome shotgun (WGS) entry which is preliminary data.</text>
</comment>
<dbReference type="PANTHER" id="PTHR46844">
    <property type="entry name" value="SLR5058 PROTEIN"/>
    <property type="match status" value="1"/>
</dbReference>
<accession>A0A951PYZ6</accession>
<evidence type="ECO:0000256" key="4">
    <source>
        <dbReference type="ARBA" id="ARBA00023239"/>
    </source>
</evidence>
<evidence type="ECO:0000313" key="6">
    <source>
        <dbReference type="EMBL" id="MBW4562072.1"/>
    </source>
</evidence>
<dbReference type="InterPro" id="IPR054569">
    <property type="entry name" value="NNH2"/>
</dbReference>
<dbReference type="InterPro" id="IPR011989">
    <property type="entry name" value="ARM-like"/>
</dbReference>
<feature type="domain" description="NACHT" evidence="5">
    <location>
        <begin position="287"/>
        <end position="412"/>
    </location>
</feature>
<keyword evidence="3" id="KW-0605">Phycobilisome</keyword>
<dbReference type="SUPFAM" id="SSF52540">
    <property type="entry name" value="P-loop containing nucleoside triphosphate hydrolases"/>
    <property type="match status" value="1"/>
</dbReference>
<name>A0A951PYZ6_9NOST</name>
<dbReference type="PROSITE" id="PS50837">
    <property type="entry name" value="NACHT"/>
    <property type="match status" value="1"/>
</dbReference>
<reference evidence="6" key="1">
    <citation type="submission" date="2021-05" db="EMBL/GenBank/DDBJ databases">
        <authorList>
            <person name="Pietrasiak N."/>
            <person name="Ward R."/>
            <person name="Stajich J.E."/>
            <person name="Kurbessoian T."/>
        </authorList>
    </citation>
    <scope>NUCLEOTIDE SEQUENCE</scope>
    <source>
        <strain evidence="6">JT2-VF2</strain>
    </source>
</reference>
<evidence type="ECO:0000256" key="2">
    <source>
        <dbReference type="ARBA" id="ARBA00022549"/>
    </source>
</evidence>
<dbReference type="InterPro" id="IPR004155">
    <property type="entry name" value="PBS_lyase_HEAT"/>
</dbReference>
<dbReference type="Pfam" id="PF13646">
    <property type="entry name" value="HEAT_2"/>
    <property type="match status" value="4"/>
</dbReference>
<dbReference type="InterPro" id="IPR027417">
    <property type="entry name" value="P-loop_NTPase"/>
</dbReference>
<dbReference type="CDD" id="cd01120">
    <property type="entry name" value="RecA-like_superfamily"/>
    <property type="match status" value="1"/>
</dbReference>
<gene>
    <name evidence="6" type="ORF">KME32_13135</name>
</gene>
<keyword evidence="4" id="KW-0456">Lyase</keyword>
<dbReference type="GO" id="GO:0030089">
    <property type="term" value="C:phycobilisome"/>
    <property type="evidence" value="ECO:0007669"/>
    <property type="project" value="UniProtKB-KW"/>
</dbReference>
<dbReference type="SUPFAM" id="SSF48371">
    <property type="entry name" value="ARM repeat"/>
    <property type="match status" value="1"/>
</dbReference>
<sequence>MMDWLIVWGVTQTVGFAFKPILEDLAKDAAKDWAKDLLKKIPSYVLQQFKQEDIAIAAGKALKEFFQLMQQELEDAEVSESDIEQYIQPLKQFISHKDVKVILGSAFEYNCENLDTKTLENIWYSLDLLTLPTQFSWMQLGKRYVKKVKAIIRESDKLRSLLDSQNIESIEKNTKVFGGIIPAFDLQQYQEAIKERYSNLKLDSLDTTGSVSNELKLWRIFISQNVREVRELLPQIHEIPKEHQKRLKEAKQLGEVNLEALEHYKRLYFEQPIRSVLDIINDQQNYKYIVILGDPGSGKSTLLQYLALNWAESPLNNVISQPIPFLIELRTYMRNQNEGHCKNFLEFFHQSPGSICHLNQHQLQEQLNAGNALVMFDGLDEVFDQGKREDVITAIHRFTNEYPKVRVVVTSRVIGYKPQRLRDAEFRHFMLQDLEPEQIQDFNYRWHELTFNDAVEKIRKRERLQKAIDTSAAIAELAGNPLLLTMMAILNRNQELPRDRPELYNQASRVLLHQWDVERALIEDSRLDPKTIDYKDKQAMLRQVASRMQTSGKGLAGNLISASDLETILTSYLKSIEIDKPREVARVMINQLRTRNFILCFVGAEYYAFVHRTFLEYFCAWELVWQFKETQTLPLENLKIDIFGKHWRDESWHEVLRLIAGMIEPRFVGEILEYLMAENGEKENFINLFLVAKCLAEVRNRLVIASTATKLFEQLKNLTQYDLWYYYDPYRDQEETKLVQKIRTQAITAVANTWKDHPETLAFLKQRATTDENEYVRRAAVQELARGFKDDANTIAILKDRATTDEKWDVRRVAVEELARGFKDDANTIAILKDRAIADSDSDVRRAAIEELARNFKDDIDTIGILKQRATADENEYVRCAALQELARHFKHDADTIGILKQRATADSDSDVRRAAIEELARNFKDDADTIGILKQRATTDKNEYVRLAAVQELARHFKDDADTRQILKQGAIADQNEYVRLAAVQELARHFKDNADTRQILKDRATADEKWDVRQAAVQELARHFKDDPSTIYFLQQRATADERWDVRRAAIEELARNLKYDPGTIYFLQQRATADENEYVRRAAVEELARNFKDDADTIRILKDRAINDQRWDVRRAAVEELARNFQDDTDTIRILKNCAIADEDSDVRRAAVEELARNFQDDADTIRILKNRATADDKWDVRRVAVEELARGFKNDADTIRILKDRATADESGNVRQTAVQELTRHFKDDIDTISILKDCAIADQRWDVRQVAVQELARHFKDEPEIFELFYNCAVNDPFKRSEGILGTIETNPRQVAMEIIIKQYSHHPQTLPLVNDRAENDPDQQLRKFAQSKLKQWGVRE</sequence>
<evidence type="ECO:0000256" key="1">
    <source>
        <dbReference type="ARBA" id="ARBA00009299"/>
    </source>
</evidence>
<evidence type="ECO:0000313" key="7">
    <source>
        <dbReference type="Proteomes" id="UP000715781"/>
    </source>
</evidence>
<evidence type="ECO:0000256" key="3">
    <source>
        <dbReference type="ARBA" id="ARBA00022738"/>
    </source>
</evidence>
<dbReference type="Gene3D" id="3.40.50.300">
    <property type="entry name" value="P-loop containing nucleotide triphosphate hydrolases"/>
    <property type="match status" value="1"/>
</dbReference>
<dbReference type="PANTHER" id="PTHR46844:SF1">
    <property type="entry name" value="SLR5058 PROTEIN"/>
    <property type="match status" value="1"/>
</dbReference>
<proteinExistence type="inferred from homology"/>
<reference evidence="6" key="2">
    <citation type="journal article" date="2022" name="Microbiol. Resour. Announc.">
        <title>Metagenome Sequencing to Explore Phylogenomics of Terrestrial Cyanobacteria.</title>
        <authorList>
            <person name="Ward R.D."/>
            <person name="Stajich J.E."/>
            <person name="Johansen J.R."/>
            <person name="Huntemann M."/>
            <person name="Clum A."/>
            <person name="Foster B."/>
            <person name="Foster B."/>
            <person name="Roux S."/>
            <person name="Palaniappan K."/>
            <person name="Varghese N."/>
            <person name="Mukherjee S."/>
            <person name="Reddy T.B.K."/>
            <person name="Daum C."/>
            <person name="Copeland A."/>
            <person name="Chen I.A."/>
            <person name="Ivanova N.N."/>
            <person name="Kyrpides N.C."/>
            <person name="Shapiro N."/>
            <person name="Eloe-Fadrosh E.A."/>
            <person name="Pietrasiak N."/>
        </authorList>
    </citation>
    <scope>NUCLEOTIDE SEQUENCE</scope>
    <source>
        <strain evidence="6">JT2-VF2</strain>
    </source>
</reference>
<dbReference type="SMART" id="SM00567">
    <property type="entry name" value="EZ_HEAT"/>
    <property type="match status" value="9"/>
</dbReference>
<dbReference type="InterPro" id="IPR007111">
    <property type="entry name" value="NACHT_NTPase"/>
</dbReference>
<organism evidence="6 7">
    <name type="scientific">Mojavia pulchra JT2-VF2</name>
    <dbReference type="NCBI Taxonomy" id="287848"/>
    <lineage>
        <taxon>Bacteria</taxon>
        <taxon>Bacillati</taxon>
        <taxon>Cyanobacteriota</taxon>
        <taxon>Cyanophyceae</taxon>
        <taxon>Nostocales</taxon>
        <taxon>Nostocaceae</taxon>
    </lineage>
</organism>
<evidence type="ECO:0000259" key="5">
    <source>
        <dbReference type="PROSITE" id="PS50837"/>
    </source>
</evidence>
<dbReference type="Proteomes" id="UP000715781">
    <property type="component" value="Unassembled WGS sequence"/>
</dbReference>
<dbReference type="Pfam" id="PF05729">
    <property type="entry name" value="NACHT"/>
    <property type="match status" value="1"/>
</dbReference>
<comment type="similarity">
    <text evidence="1">Belongs to the CpcE/RpcE/PecE family.</text>
</comment>
<protein>
    <submittedName>
        <fullName evidence="6">HEAT repeat domain-containing protein</fullName>
    </submittedName>
</protein>